<reference evidence="6 7" key="1">
    <citation type="submission" date="2013-09" db="EMBL/GenBank/DDBJ databases">
        <title>Genome sequencing of Phaeobacter antarcticus sp. nov. SM1211.</title>
        <authorList>
            <person name="Zhang X.-Y."/>
            <person name="Liu C."/>
            <person name="Chen X.-L."/>
            <person name="Xie B.-B."/>
            <person name="Qin Q.-L."/>
            <person name="Rong J.-C."/>
            <person name="Zhang Y.-Z."/>
        </authorList>
    </citation>
    <scope>NUCLEOTIDE SEQUENCE [LARGE SCALE GENOMIC DNA]</scope>
    <source>
        <strain evidence="6 7">SM1211</strain>
    </source>
</reference>
<name>A0A2G8R9R7_9RHOB</name>
<dbReference type="InterPro" id="IPR028082">
    <property type="entry name" value="Peripla_BP_I"/>
</dbReference>
<accession>A0A2G8R9R7</accession>
<comment type="similarity">
    <text evidence="2">Belongs to the bacterial solute-binding protein 2 family.</text>
</comment>
<evidence type="ECO:0000313" key="6">
    <source>
        <dbReference type="EMBL" id="PIL18306.1"/>
    </source>
</evidence>
<proteinExistence type="inferred from homology"/>
<evidence type="ECO:0000256" key="3">
    <source>
        <dbReference type="ARBA" id="ARBA00022729"/>
    </source>
</evidence>
<dbReference type="PANTHER" id="PTHR46847:SF2">
    <property type="entry name" value="ABC TRANSPORTER SUGAR-BINDING PROTEIN"/>
    <property type="match status" value="1"/>
</dbReference>
<dbReference type="Pfam" id="PF13407">
    <property type="entry name" value="Peripla_BP_4"/>
    <property type="match status" value="1"/>
</dbReference>
<dbReference type="RefSeq" id="WP_099912546.1">
    <property type="nucleotide sequence ID" value="NZ_AWWI01000126.1"/>
</dbReference>
<comment type="caution">
    <text evidence="6">The sequence shown here is derived from an EMBL/GenBank/DDBJ whole genome shotgun (WGS) entry which is preliminary data.</text>
</comment>
<comment type="subcellular location">
    <subcellularLocation>
        <location evidence="1">Cell envelope</location>
    </subcellularLocation>
</comment>
<dbReference type="GO" id="GO:0030313">
    <property type="term" value="C:cell envelope"/>
    <property type="evidence" value="ECO:0007669"/>
    <property type="project" value="UniProtKB-SubCell"/>
</dbReference>
<feature type="signal peptide" evidence="4">
    <location>
        <begin position="1"/>
        <end position="27"/>
    </location>
</feature>
<dbReference type="AlphaFoldDB" id="A0A2G8R9R7"/>
<dbReference type="InterPro" id="IPR025997">
    <property type="entry name" value="SBP_2_dom"/>
</dbReference>
<dbReference type="Gene3D" id="3.40.50.2300">
    <property type="match status" value="2"/>
</dbReference>
<organism evidence="6 7">
    <name type="scientific">Puniceibacterium antarcticum</name>
    <dbReference type="NCBI Taxonomy" id="1206336"/>
    <lineage>
        <taxon>Bacteria</taxon>
        <taxon>Pseudomonadati</taxon>
        <taxon>Pseudomonadota</taxon>
        <taxon>Alphaproteobacteria</taxon>
        <taxon>Rhodobacterales</taxon>
        <taxon>Paracoccaceae</taxon>
        <taxon>Puniceibacterium</taxon>
    </lineage>
</organism>
<dbReference type="GO" id="GO:0030246">
    <property type="term" value="F:carbohydrate binding"/>
    <property type="evidence" value="ECO:0007669"/>
    <property type="project" value="UniProtKB-ARBA"/>
</dbReference>
<dbReference type="Proteomes" id="UP000231259">
    <property type="component" value="Unassembled WGS sequence"/>
</dbReference>
<evidence type="ECO:0000256" key="1">
    <source>
        <dbReference type="ARBA" id="ARBA00004196"/>
    </source>
</evidence>
<protein>
    <submittedName>
        <fullName evidence="6">Sugar ABC transporter</fullName>
    </submittedName>
</protein>
<keyword evidence="3 4" id="KW-0732">Signal</keyword>
<evidence type="ECO:0000259" key="5">
    <source>
        <dbReference type="Pfam" id="PF13407"/>
    </source>
</evidence>
<evidence type="ECO:0000256" key="2">
    <source>
        <dbReference type="ARBA" id="ARBA00007639"/>
    </source>
</evidence>
<gene>
    <name evidence="6" type="ORF">P775_20365</name>
</gene>
<dbReference type="EMBL" id="AWWI01000126">
    <property type="protein sequence ID" value="PIL18306.1"/>
    <property type="molecule type" value="Genomic_DNA"/>
</dbReference>
<dbReference type="CDD" id="cd19973">
    <property type="entry name" value="PBP1_ABC_sugar_binding-like"/>
    <property type="match status" value="1"/>
</dbReference>
<keyword evidence="7" id="KW-1185">Reference proteome</keyword>
<feature type="domain" description="Periplasmic binding protein" evidence="5">
    <location>
        <begin position="36"/>
        <end position="301"/>
    </location>
</feature>
<dbReference type="OrthoDB" id="4827464at2"/>
<evidence type="ECO:0000313" key="7">
    <source>
        <dbReference type="Proteomes" id="UP000231259"/>
    </source>
</evidence>
<evidence type="ECO:0000256" key="4">
    <source>
        <dbReference type="SAM" id="SignalP"/>
    </source>
</evidence>
<dbReference type="PANTHER" id="PTHR46847">
    <property type="entry name" value="D-ALLOSE-BINDING PERIPLASMIC PROTEIN-RELATED"/>
    <property type="match status" value="1"/>
</dbReference>
<sequence>MKTTFTKTALLCMTAAGFVSLASGANAAAHSVSACLITKTDINPFFVKMKEGAEAKAEELGITLNSYAGKIDGDVETQIAAVETCIAAGAKGILITPSDGAALMPIITQAREAGALVIALDTPFEPATVADATFATDNFKAGVLIGEWAAAKMGDTSNAKIAMLDLNPSEVSVDYLRNNGFLQGFGVDIKDPTDIGDEDDARIVGNDVTNGNEEGGRTAMENLMQMDSGINVVYTINEPAAAGAYEALKSFGMEDQALIVSVDGGCPGVQNVKEGVIGATSMQFPLLMASMGIEAIAAFAADGTKPQNTEGLDFFNTGVELVTDEPVEGIPSITSDEALEKCWG</sequence>
<dbReference type="SUPFAM" id="SSF53822">
    <property type="entry name" value="Periplasmic binding protein-like I"/>
    <property type="match status" value="1"/>
</dbReference>
<dbReference type="PROSITE" id="PS51257">
    <property type="entry name" value="PROKAR_LIPOPROTEIN"/>
    <property type="match status" value="1"/>
</dbReference>
<feature type="chain" id="PRO_5013788944" evidence="4">
    <location>
        <begin position="28"/>
        <end position="344"/>
    </location>
</feature>